<feature type="transmembrane region" description="Helical" evidence="1">
    <location>
        <begin position="12"/>
        <end position="30"/>
    </location>
</feature>
<keyword evidence="1" id="KW-0812">Transmembrane</keyword>
<dbReference type="NCBIfam" id="TIGR02532">
    <property type="entry name" value="IV_pilin_GFxxxE"/>
    <property type="match status" value="1"/>
</dbReference>
<protein>
    <submittedName>
        <fullName evidence="3">Type II secretion system protein</fullName>
    </submittedName>
</protein>
<keyword evidence="1" id="KW-0472">Membrane</keyword>
<dbReference type="Gene3D" id="3.30.1300.30">
    <property type="entry name" value="GSPII I/J protein-like"/>
    <property type="match status" value="1"/>
</dbReference>
<evidence type="ECO:0000313" key="4">
    <source>
        <dbReference type="Proteomes" id="UP001226762"/>
    </source>
</evidence>
<dbReference type="InterPro" id="IPR045584">
    <property type="entry name" value="Pilin-like"/>
</dbReference>
<organism evidence="3 4">
    <name type="scientific">Marimonas arenosa</name>
    <dbReference type="NCBI Taxonomy" id="1795305"/>
    <lineage>
        <taxon>Bacteria</taxon>
        <taxon>Pseudomonadati</taxon>
        <taxon>Pseudomonadota</taxon>
        <taxon>Alphaproteobacteria</taxon>
        <taxon>Rhodobacterales</taxon>
        <taxon>Paracoccaceae</taxon>
        <taxon>Marimonas</taxon>
    </lineage>
</organism>
<reference evidence="3" key="1">
    <citation type="submission" date="2022-07" db="EMBL/GenBank/DDBJ databases">
        <authorList>
            <person name="Otstavnykh N."/>
            <person name="Isaeva M."/>
            <person name="Bystritskaya E."/>
        </authorList>
    </citation>
    <scope>NUCLEOTIDE SEQUENCE</scope>
    <source>
        <strain evidence="3">KCTC 52189</strain>
    </source>
</reference>
<dbReference type="SUPFAM" id="SSF54523">
    <property type="entry name" value="Pili subunits"/>
    <property type="match status" value="1"/>
</dbReference>
<sequence length="121" mass="12641">MRRAGGTRGFTLVELAVAILVLSVGAIAAIRAGDRAQTALGTMESRILARIVAENRAEELQLFGAGAVLPEQVRMGGQDFRVAVAQEATTGGLVQATIVVRSELGPGAQLVAYVRRRGLGQ</sequence>
<dbReference type="EMBL" id="JANHAX010000008">
    <property type="protein sequence ID" value="MDQ2092210.1"/>
    <property type="molecule type" value="Genomic_DNA"/>
</dbReference>
<evidence type="ECO:0000313" key="3">
    <source>
        <dbReference type="EMBL" id="MDQ2092210.1"/>
    </source>
</evidence>
<accession>A0AAE4B6C8</accession>
<dbReference type="GO" id="GO:0015627">
    <property type="term" value="C:type II protein secretion system complex"/>
    <property type="evidence" value="ECO:0007669"/>
    <property type="project" value="InterPro"/>
</dbReference>
<keyword evidence="4" id="KW-1185">Reference proteome</keyword>
<dbReference type="InterPro" id="IPR012902">
    <property type="entry name" value="N_methyl_site"/>
</dbReference>
<dbReference type="Pfam" id="PF02501">
    <property type="entry name" value="T2SSI"/>
    <property type="match status" value="1"/>
</dbReference>
<dbReference type="Pfam" id="PF07963">
    <property type="entry name" value="N_methyl"/>
    <property type="match status" value="1"/>
</dbReference>
<feature type="domain" description="Type II secretion system protein GspI C-terminal" evidence="2">
    <location>
        <begin position="43"/>
        <end position="114"/>
    </location>
</feature>
<name>A0AAE4B6C8_9RHOB</name>
<reference evidence="3" key="2">
    <citation type="submission" date="2023-02" db="EMBL/GenBank/DDBJ databases">
        <title>'Rhodoalgimonas zhirmunskyi' gen. nov., isolated from a red alga.</title>
        <authorList>
            <person name="Nedashkovskaya O.I."/>
            <person name="Otstavnykh N.Y."/>
            <person name="Bystritskaya E.P."/>
            <person name="Balabanova L.A."/>
            <person name="Isaeva M.P."/>
        </authorList>
    </citation>
    <scope>NUCLEOTIDE SEQUENCE</scope>
    <source>
        <strain evidence="3">KCTC 52189</strain>
    </source>
</reference>
<dbReference type="InterPro" id="IPR003413">
    <property type="entry name" value="T2SS_GspI_C"/>
</dbReference>
<gene>
    <name evidence="3" type="ORF">NO357_20085</name>
</gene>
<evidence type="ECO:0000259" key="2">
    <source>
        <dbReference type="Pfam" id="PF02501"/>
    </source>
</evidence>
<proteinExistence type="predicted"/>
<dbReference type="PROSITE" id="PS00409">
    <property type="entry name" value="PROKAR_NTER_METHYL"/>
    <property type="match status" value="1"/>
</dbReference>
<evidence type="ECO:0000256" key="1">
    <source>
        <dbReference type="SAM" id="Phobius"/>
    </source>
</evidence>
<comment type="caution">
    <text evidence="3">The sequence shown here is derived from an EMBL/GenBank/DDBJ whole genome shotgun (WGS) entry which is preliminary data.</text>
</comment>
<dbReference type="AlphaFoldDB" id="A0AAE4B6C8"/>
<dbReference type="GO" id="GO:0015628">
    <property type="term" value="P:protein secretion by the type II secretion system"/>
    <property type="evidence" value="ECO:0007669"/>
    <property type="project" value="InterPro"/>
</dbReference>
<keyword evidence="1" id="KW-1133">Transmembrane helix</keyword>
<dbReference type="Proteomes" id="UP001226762">
    <property type="component" value="Unassembled WGS sequence"/>
</dbReference>